<reference evidence="3 4" key="1">
    <citation type="journal article" date="2019" name="Int. J. Syst. Evol. Microbiol.">
        <title>The Global Catalogue of Microorganisms (GCM) 10K type strain sequencing project: providing services to taxonomists for standard genome sequencing and annotation.</title>
        <authorList>
            <consortium name="The Broad Institute Genomics Platform"/>
            <consortium name="The Broad Institute Genome Sequencing Center for Infectious Disease"/>
            <person name="Wu L."/>
            <person name="Ma J."/>
        </authorList>
    </citation>
    <scope>NUCLEOTIDE SEQUENCE [LARGE SCALE GENOMIC DNA]</scope>
    <source>
        <strain evidence="3 4">JCM 14942</strain>
    </source>
</reference>
<evidence type="ECO:0000259" key="2">
    <source>
        <dbReference type="Pfam" id="PF16640"/>
    </source>
</evidence>
<dbReference type="RefSeq" id="WP_344112830.1">
    <property type="nucleotide sequence ID" value="NZ_BAAAOR010000025.1"/>
</dbReference>
<dbReference type="Gene3D" id="2.130.10.30">
    <property type="entry name" value="Regulator of chromosome condensation 1/beta-lactamase-inhibitor protein II"/>
    <property type="match status" value="2"/>
</dbReference>
<feature type="domain" description="Bacterial Ig-like" evidence="2">
    <location>
        <begin position="411"/>
        <end position="497"/>
    </location>
</feature>
<dbReference type="PROSITE" id="PS50012">
    <property type="entry name" value="RCC1_3"/>
    <property type="match status" value="1"/>
</dbReference>
<gene>
    <name evidence="3" type="ORF">GCM10009788_34080</name>
</gene>
<dbReference type="SUPFAM" id="SSF50985">
    <property type="entry name" value="RCC1/BLIP-II"/>
    <property type="match status" value="2"/>
</dbReference>
<comment type="caution">
    <text evidence="3">The sequence shown here is derived from an EMBL/GenBank/DDBJ whole genome shotgun (WGS) entry which is preliminary data.</text>
</comment>
<evidence type="ECO:0000313" key="3">
    <source>
        <dbReference type="EMBL" id="GAA1527878.1"/>
    </source>
</evidence>
<feature type="signal peptide" evidence="1">
    <location>
        <begin position="1"/>
        <end position="26"/>
    </location>
</feature>
<dbReference type="InterPro" id="IPR000408">
    <property type="entry name" value="Reg_chr_condens"/>
</dbReference>
<dbReference type="PANTHER" id="PTHR45982:SF1">
    <property type="entry name" value="REGULATOR OF CHROMOSOME CONDENSATION"/>
    <property type="match status" value="1"/>
</dbReference>
<proteinExistence type="predicted"/>
<organism evidence="3 4">
    <name type="scientific">Nocardioides humi</name>
    <dbReference type="NCBI Taxonomy" id="449461"/>
    <lineage>
        <taxon>Bacteria</taxon>
        <taxon>Bacillati</taxon>
        <taxon>Actinomycetota</taxon>
        <taxon>Actinomycetes</taxon>
        <taxon>Propionibacteriales</taxon>
        <taxon>Nocardioidaceae</taxon>
        <taxon>Nocardioides</taxon>
    </lineage>
</organism>
<dbReference type="InterPro" id="IPR032109">
    <property type="entry name" value="Big_3_5"/>
</dbReference>
<evidence type="ECO:0000256" key="1">
    <source>
        <dbReference type="SAM" id="SignalP"/>
    </source>
</evidence>
<dbReference type="Proteomes" id="UP001500842">
    <property type="component" value="Unassembled WGS sequence"/>
</dbReference>
<dbReference type="EMBL" id="BAAAOR010000025">
    <property type="protein sequence ID" value="GAA1527878.1"/>
    <property type="molecule type" value="Genomic_DNA"/>
</dbReference>
<evidence type="ECO:0000313" key="4">
    <source>
        <dbReference type="Proteomes" id="UP001500842"/>
    </source>
</evidence>
<keyword evidence="1" id="KW-0732">Signal</keyword>
<keyword evidence="4" id="KW-1185">Reference proteome</keyword>
<dbReference type="Gene3D" id="2.60.40.2700">
    <property type="match status" value="1"/>
</dbReference>
<sequence length="597" mass="59693">MRLRTLLAASTAGTILAGLGGMPAHADPGAVPEARSGHVEAWGNALAATATTVPAELDDKQIISVSASNKGTAAVTADGDLFVWGDPSVVEVDAAPVGLTDVASVSLRLGGGVALKRDGSVVGWGENGIDAPPTGLSAKAVSVNNQSAYAVTTDGTLVSWGTEHGPSNPAPPEGLTGLVDVSAAAAVTAALDADGELHLWGLLADNPALEVPSEVQGHVEKLAVGGLAIGVILDDGSVRTWGISASAVPLELTGETIASLALYSGNAIAATEDGEVYAWGPNADINDIPSSLDDAHVAAVSVGQNHAVVVVTDFRVVSSPSIAGIPAVGQTLTATSAELSLEPDSPATGQWLADGEEIAGETGDELTLDEDLLDAMISYRTSAVRNGETIESTSEEVGPVTPETVPSTTTLTVTPANGAYGTTRTATATVAKSGGTPTGSVTFTLDGKAATAGLTDGKATWTLPGDLAVGVHTLTAAYAGDATTDPSTSAVATVSVTKAAATLTAGKTKVKGKSGTIAKKIVLKVNVGAAGVSPDGTVKLVLKGKGVKKRTVTVTVKPNGVAKVKLKKIKRGKYKATWTYSGSATVIGGKVKTKVTI</sequence>
<dbReference type="PANTHER" id="PTHR45982">
    <property type="entry name" value="REGULATOR OF CHROMOSOME CONDENSATION"/>
    <property type="match status" value="1"/>
</dbReference>
<dbReference type="InterPro" id="IPR009091">
    <property type="entry name" value="RCC1/BLIP-II"/>
</dbReference>
<feature type="chain" id="PRO_5045390226" description="Bacterial Ig-like domain-containing protein" evidence="1">
    <location>
        <begin position="27"/>
        <end position="597"/>
    </location>
</feature>
<dbReference type="InterPro" id="IPR051553">
    <property type="entry name" value="Ran_GTPase-activating"/>
</dbReference>
<protein>
    <recommendedName>
        <fullName evidence="2">Bacterial Ig-like domain-containing protein</fullName>
    </recommendedName>
</protein>
<accession>A0ABN2AXS8</accession>
<name>A0ABN2AXS8_9ACTN</name>
<dbReference type="InterPro" id="IPR013783">
    <property type="entry name" value="Ig-like_fold"/>
</dbReference>
<dbReference type="Pfam" id="PF16640">
    <property type="entry name" value="Big_3_5"/>
    <property type="match status" value="1"/>
</dbReference>
<dbReference type="Gene3D" id="2.60.40.10">
    <property type="entry name" value="Immunoglobulins"/>
    <property type="match status" value="1"/>
</dbReference>